<proteinExistence type="predicted"/>
<protein>
    <submittedName>
        <fullName evidence="1">(raccoon dog) hypothetical protein</fullName>
    </submittedName>
</protein>
<sequence>MTCILSCTSRFGSLHGGKRQIFGHNQGGGRGGVAINGRRKNEYCEPLSFHPGSRNGTTWTLCLTPKPGPLSHIWPIGTTLCVDAFSCLSFRGCAGSRWPGSPPASPGLIGSLQSLLLLQSGNVRGGGGQARFFENLLSTKANEMILRRSKWLSFSLSYRSPVSARVLSLHNGQTRMTGLTQKGIIETLPVMSLFYS</sequence>
<comment type="caution">
    <text evidence="1">The sequence shown here is derived from an EMBL/GenBank/DDBJ whole genome shotgun (WGS) entry which is preliminary data.</text>
</comment>
<reference evidence="1" key="1">
    <citation type="submission" date="2020-12" db="EMBL/GenBank/DDBJ databases">
        <authorList>
            <consortium name="Molecular Ecology Group"/>
        </authorList>
    </citation>
    <scope>NUCLEOTIDE SEQUENCE</scope>
    <source>
        <strain evidence="1">TBG_1078</strain>
    </source>
</reference>
<name>A0A811YKW8_NYCPR</name>
<organism evidence="1 2">
    <name type="scientific">Nyctereutes procyonoides</name>
    <name type="common">Raccoon dog</name>
    <name type="synonym">Canis procyonoides</name>
    <dbReference type="NCBI Taxonomy" id="34880"/>
    <lineage>
        <taxon>Eukaryota</taxon>
        <taxon>Metazoa</taxon>
        <taxon>Chordata</taxon>
        <taxon>Craniata</taxon>
        <taxon>Vertebrata</taxon>
        <taxon>Euteleostomi</taxon>
        <taxon>Mammalia</taxon>
        <taxon>Eutheria</taxon>
        <taxon>Laurasiatheria</taxon>
        <taxon>Carnivora</taxon>
        <taxon>Caniformia</taxon>
        <taxon>Canidae</taxon>
        <taxon>Nyctereutes</taxon>
    </lineage>
</organism>
<accession>A0A811YKW8</accession>
<dbReference type="AlphaFoldDB" id="A0A811YKW8"/>
<dbReference type="Proteomes" id="UP000645828">
    <property type="component" value="Unassembled WGS sequence"/>
</dbReference>
<keyword evidence="2" id="KW-1185">Reference proteome</keyword>
<dbReference type="EMBL" id="CAJHUB010000678">
    <property type="protein sequence ID" value="CAD7677368.1"/>
    <property type="molecule type" value="Genomic_DNA"/>
</dbReference>
<evidence type="ECO:0000313" key="1">
    <source>
        <dbReference type="EMBL" id="CAD7677368.1"/>
    </source>
</evidence>
<gene>
    <name evidence="1" type="ORF">NYPRO_LOCUS10166</name>
</gene>
<evidence type="ECO:0000313" key="2">
    <source>
        <dbReference type="Proteomes" id="UP000645828"/>
    </source>
</evidence>